<organism evidence="2 3">
    <name type="scientific">Staphylococcus massiliensis S46</name>
    <dbReference type="NCBI Taxonomy" id="1229783"/>
    <lineage>
        <taxon>Bacteria</taxon>
        <taxon>Bacillati</taxon>
        <taxon>Bacillota</taxon>
        <taxon>Bacilli</taxon>
        <taxon>Bacillales</taxon>
        <taxon>Staphylococcaceae</taxon>
        <taxon>Staphylococcus</taxon>
    </lineage>
</organism>
<evidence type="ECO:0000256" key="1">
    <source>
        <dbReference type="SAM" id="Coils"/>
    </source>
</evidence>
<dbReference type="OrthoDB" id="2414214at2"/>
<keyword evidence="3" id="KW-1185">Reference proteome</keyword>
<feature type="coiled-coil region" evidence="1">
    <location>
        <begin position="37"/>
        <end position="64"/>
    </location>
</feature>
<dbReference type="PROSITE" id="PS51257">
    <property type="entry name" value="PROKAR_LIPOPROTEIN"/>
    <property type="match status" value="1"/>
</dbReference>
<dbReference type="eggNOG" id="ENOG5030561">
    <property type="taxonomic scope" value="Bacteria"/>
</dbReference>
<gene>
    <name evidence="2" type="ORF">C273_03170</name>
</gene>
<sequence>MKKSLLLLISGSLLLTACRSQDLAPIEEKTTKLRESNHKTKLKIQELKTDISDKKERLHGLEMDMENGKQAKQNQKHSDYLEASAKYYEDITHIIEEYAKIDEEVTENKGEDEINEQLDELQEKASTAYDDYKSNIEEVSKISKDDDKQIKSINKNLDKALTEIKDGYRDKDDKKITKGRQKLREITYVNQETESNDSETTSQE</sequence>
<dbReference type="PATRIC" id="fig|1229783.3.peg.639"/>
<comment type="caution">
    <text evidence="2">The sequence shown here is derived from an EMBL/GenBank/DDBJ whole genome shotgun (WGS) entry which is preliminary data.</text>
</comment>
<proteinExistence type="predicted"/>
<dbReference type="AlphaFoldDB" id="K9B4Y8"/>
<dbReference type="RefSeq" id="WP_009382521.1">
    <property type="nucleotide sequence ID" value="NZ_AMSQ01000004.1"/>
</dbReference>
<evidence type="ECO:0000313" key="3">
    <source>
        <dbReference type="Proteomes" id="UP000009885"/>
    </source>
</evidence>
<protein>
    <recommendedName>
        <fullName evidence="4">Lipoprotein</fullName>
    </recommendedName>
</protein>
<keyword evidence="1" id="KW-0175">Coiled coil</keyword>
<dbReference type="STRING" id="1229783.C273_03170"/>
<accession>K9B4Y8</accession>
<reference evidence="2 3" key="1">
    <citation type="journal article" date="2013" name="Genome Announc.">
        <title>Genome Sequence of Staphylococcus massiliensis Strain S46, Isolated from the Surface of Healthy Human Skin.</title>
        <authorList>
            <person name="Srivastav R."/>
            <person name="Singh A."/>
            <person name="Jangir P.K."/>
            <person name="Kumari C."/>
            <person name="Muduli S."/>
            <person name="Sharma R."/>
        </authorList>
    </citation>
    <scope>NUCLEOTIDE SEQUENCE [LARGE SCALE GENOMIC DNA]</scope>
    <source>
        <strain evidence="2 3">S46</strain>
    </source>
</reference>
<dbReference type="EMBL" id="AMSQ01000004">
    <property type="protein sequence ID" value="EKU49862.1"/>
    <property type="molecule type" value="Genomic_DNA"/>
</dbReference>
<name>K9B4Y8_9STAP</name>
<evidence type="ECO:0008006" key="4">
    <source>
        <dbReference type="Google" id="ProtNLM"/>
    </source>
</evidence>
<dbReference type="Proteomes" id="UP000009885">
    <property type="component" value="Unassembled WGS sequence"/>
</dbReference>
<evidence type="ECO:0000313" key="2">
    <source>
        <dbReference type="EMBL" id="EKU49862.1"/>
    </source>
</evidence>